<dbReference type="InterPro" id="IPR003594">
    <property type="entry name" value="HATPase_dom"/>
</dbReference>
<dbReference type="PANTHER" id="PTHR43047">
    <property type="entry name" value="TWO-COMPONENT HISTIDINE PROTEIN KINASE"/>
    <property type="match status" value="1"/>
</dbReference>
<geneLocation type="plasmid" evidence="14 15">
    <name>pMM35_01</name>
</geneLocation>
<keyword evidence="5" id="KW-0808">Transferase</keyword>
<dbReference type="Proteomes" id="UP000681343">
    <property type="component" value="Plasmid pMM35_01"/>
</dbReference>
<dbReference type="InterPro" id="IPR005467">
    <property type="entry name" value="His_kinase_dom"/>
</dbReference>
<dbReference type="InterPro" id="IPR001789">
    <property type="entry name" value="Sig_transdc_resp-reg_receiver"/>
</dbReference>
<evidence type="ECO:0000313" key="15">
    <source>
        <dbReference type="Proteomes" id="UP000681343"/>
    </source>
</evidence>
<organism evidence="14 15">
    <name type="scientific">Vescimonas fastidiosa</name>
    <dbReference type="NCBI Taxonomy" id="2714353"/>
    <lineage>
        <taxon>Bacteria</taxon>
        <taxon>Bacillati</taxon>
        <taxon>Bacillota</taxon>
        <taxon>Clostridia</taxon>
        <taxon>Eubacteriales</taxon>
        <taxon>Oscillospiraceae</taxon>
        <taxon>Vescimonas</taxon>
    </lineage>
</organism>
<evidence type="ECO:0000256" key="5">
    <source>
        <dbReference type="ARBA" id="ARBA00022679"/>
    </source>
</evidence>
<dbReference type="Gene3D" id="3.40.50.2300">
    <property type="match status" value="1"/>
</dbReference>
<dbReference type="CDD" id="cd17546">
    <property type="entry name" value="REC_hyHK_CKI1_RcsC-like"/>
    <property type="match status" value="1"/>
</dbReference>
<evidence type="ECO:0000256" key="8">
    <source>
        <dbReference type="ARBA" id="ARBA00024867"/>
    </source>
</evidence>
<evidence type="ECO:0000259" key="12">
    <source>
        <dbReference type="PROSITE" id="PS50109"/>
    </source>
</evidence>
<dbReference type="Pfam" id="PF00072">
    <property type="entry name" value="Response_reg"/>
    <property type="match status" value="1"/>
</dbReference>
<proteinExistence type="predicted"/>
<dbReference type="EMBL" id="AP023416">
    <property type="protein sequence ID" value="BCK80025.1"/>
    <property type="molecule type" value="Genomic_DNA"/>
</dbReference>
<dbReference type="InterPro" id="IPR036890">
    <property type="entry name" value="HATPase_C_sf"/>
</dbReference>
<dbReference type="PROSITE" id="PS50110">
    <property type="entry name" value="RESPONSE_REGULATORY"/>
    <property type="match status" value="1"/>
</dbReference>
<dbReference type="EC" id="2.7.13.3" evidence="2"/>
<dbReference type="AlphaFoldDB" id="A0A810Q0Q5"/>
<feature type="domain" description="Histidine kinase" evidence="12">
    <location>
        <begin position="363"/>
        <end position="588"/>
    </location>
</feature>
<keyword evidence="14" id="KW-0614">Plasmid</keyword>
<evidence type="ECO:0000256" key="7">
    <source>
        <dbReference type="ARBA" id="ARBA00023012"/>
    </source>
</evidence>
<evidence type="ECO:0000259" key="13">
    <source>
        <dbReference type="PROSITE" id="PS50110"/>
    </source>
</evidence>
<keyword evidence="7" id="KW-0902">Two-component regulatory system</keyword>
<dbReference type="Pfam" id="PF00512">
    <property type="entry name" value="HisKA"/>
    <property type="match status" value="1"/>
</dbReference>
<feature type="transmembrane region" description="Helical" evidence="11">
    <location>
        <begin position="295"/>
        <end position="316"/>
    </location>
</feature>
<dbReference type="Gene3D" id="1.10.287.130">
    <property type="match status" value="1"/>
</dbReference>
<dbReference type="SUPFAM" id="SSF52172">
    <property type="entry name" value="CheY-like"/>
    <property type="match status" value="1"/>
</dbReference>
<dbReference type="PROSITE" id="PS50109">
    <property type="entry name" value="HIS_KIN"/>
    <property type="match status" value="1"/>
</dbReference>
<evidence type="ECO:0000256" key="11">
    <source>
        <dbReference type="SAM" id="Phobius"/>
    </source>
</evidence>
<evidence type="ECO:0000256" key="2">
    <source>
        <dbReference type="ARBA" id="ARBA00012438"/>
    </source>
</evidence>
<evidence type="ECO:0000256" key="4">
    <source>
        <dbReference type="ARBA" id="ARBA00022553"/>
    </source>
</evidence>
<feature type="modified residue" description="4-aspartylphosphate" evidence="9">
    <location>
        <position position="660"/>
    </location>
</feature>
<feature type="coiled-coil region" evidence="10">
    <location>
        <begin position="326"/>
        <end position="356"/>
    </location>
</feature>
<dbReference type="Pfam" id="PF02518">
    <property type="entry name" value="HATPase_c"/>
    <property type="match status" value="1"/>
</dbReference>
<keyword evidence="4 9" id="KW-0597">Phosphoprotein</keyword>
<reference evidence="14" key="1">
    <citation type="submission" date="2020-09" db="EMBL/GenBank/DDBJ databases">
        <title>New species isolated from human feces.</title>
        <authorList>
            <person name="Kitahara M."/>
            <person name="Shigeno Y."/>
            <person name="Shime M."/>
            <person name="Matsumoto Y."/>
            <person name="Nakamura S."/>
            <person name="Motooka D."/>
            <person name="Fukuoka S."/>
            <person name="Nishikawa H."/>
            <person name="Benno Y."/>
        </authorList>
    </citation>
    <scope>NUCLEOTIDE SEQUENCE</scope>
    <source>
        <strain evidence="14">MM35</strain>
        <plasmid evidence="14">pMM35_01</plasmid>
    </source>
</reference>
<comment type="function">
    <text evidence="8">May play the central regulatory role in sporulation. It may be an element of the effector pathway responsible for the activation of sporulation genes in response to nutritional stress. Spo0A may act in concert with spo0H (a sigma factor) to control the expression of some genes that are critical to the sporulation process.</text>
</comment>
<sequence>MQTIEPTKTHSKRRVLLWLLAGVVMLSAVFAVTVQADLSHTRQSLSSATDYVWSQCARYDRIELATQTKSLMRVIQSCKQSAYDLGTESDPPSSALQSCVETNYLSGILLLDASGRVLSQYHESGQIPDGVGEALASSALLDTAAHPEKRYAIRLDCADGGKLDLAATARPEGAGIVVVYYQTPAVHINSFNLSIASLLSGYRTENNSTVVVVHGKTIIASNDESLIGSETDAVPILQQLSQQSGNRSPMETDTDLQRIKQDGSSWYFGLVRPGRNFYIYNFASQHNVFYYMPRAMIFTLVLYLIVVGAINGLRLWAIQRYREKQLASQQEYARQLQEKNRQLSAAVEQADRANAAKTSFLSRMSHDIRTPLNGIIGLLEINAAHPDDAALVSANRSKMRTAAGHLLSLINDVLQMSKLESGQVILSHEPLSLSQLAADVLAIVSQRASDSGITMEYTSSPDSLPADRVYGSPVHLRQIFLNIYSNCIKYNKPGGKICSQVECLSSDSDTVTYRWTISDTGIGMSPDFLSRIFDPFTQEHSDARSIYQGAGLGMPIVKSLIEKMHGTIEIHSQEGVGTTFLITLPFQPAPDSDPRSPVAPAPGIRGYKLLLAEDNELNADIARTLLEDAGASVTVVADGKQALERFRQDPPGTYDALLMDMMMPVMDGLSATRAIRALDRPDAKTIPIIATTANAFTDDAEKCLRAGMNAHLPKPLQMQSVIETLVRCCGS</sequence>
<keyword evidence="11" id="KW-0812">Transmembrane</keyword>
<comment type="catalytic activity">
    <reaction evidence="1">
        <text>ATP + protein L-histidine = ADP + protein N-phospho-L-histidine.</text>
        <dbReference type="EC" id="2.7.13.3"/>
    </reaction>
</comment>
<keyword evidence="15" id="KW-1185">Reference proteome</keyword>
<dbReference type="Gene3D" id="3.30.565.10">
    <property type="entry name" value="Histidine kinase-like ATPase, C-terminal domain"/>
    <property type="match status" value="1"/>
</dbReference>
<dbReference type="SMART" id="SM00388">
    <property type="entry name" value="HisKA"/>
    <property type="match status" value="1"/>
</dbReference>
<dbReference type="CDD" id="cd00082">
    <property type="entry name" value="HisKA"/>
    <property type="match status" value="1"/>
</dbReference>
<dbReference type="InterPro" id="IPR004358">
    <property type="entry name" value="Sig_transdc_His_kin-like_C"/>
</dbReference>
<keyword evidence="10" id="KW-0175">Coiled coil</keyword>
<evidence type="ECO:0000256" key="3">
    <source>
        <dbReference type="ARBA" id="ARBA00018672"/>
    </source>
</evidence>
<evidence type="ECO:0000256" key="9">
    <source>
        <dbReference type="PROSITE-ProRule" id="PRU00169"/>
    </source>
</evidence>
<dbReference type="PANTHER" id="PTHR43047:SF64">
    <property type="entry name" value="HISTIDINE KINASE CONTAINING CHEY-HOMOLOGOUS RECEIVER DOMAIN AND PAS DOMAIN-RELATED"/>
    <property type="match status" value="1"/>
</dbReference>
<dbReference type="SMART" id="SM00387">
    <property type="entry name" value="HATPase_c"/>
    <property type="match status" value="1"/>
</dbReference>
<protein>
    <recommendedName>
        <fullName evidence="3">Stage 0 sporulation protein A homolog</fullName>
        <ecNumber evidence="2">2.7.13.3</ecNumber>
    </recommendedName>
</protein>
<dbReference type="SUPFAM" id="SSF47384">
    <property type="entry name" value="Homodimeric domain of signal transducing histidine kinase"/>
    <property type="match status" value="1"/>
</dbReference>
<dbReference type="SUPFAM" id="SSF55874">
    <property type="entry name" value="ATPase domain of HSP90 chaperone/DNA topoisomerase II/histidine kinase"/>
    <property type="match status" value="1"/>
</dbReference>
<dbReference type="InterPro" id="IPR011006">
    <property type="entry name" value="CheY-like_superfamily"/>
</dbReference>
<evidence type="ECO:0000256" key="6">
    <source>
        <dbReference type="ARBA" id="ARBA00022777"/>
    </source>
</evidence>
<gene>
    <name evidence="14" type="ORF">MM35RIKEN_22170</name>
</gene>
<dbReference type="PRINTS" id="PR00344">
    <property type="entry name" value="BCTRLSENSOR"/>
</dbReference>
<keyword evidence="11" id="KW-1133">Transmembrane helix</keyword>
<dbReference type="SMART" id="SM00448">
    <property type="entry name" value="REC"/>
    <property type="match status" value="1"/>
</dbReference>
<dbReference type="KEGG" id="vfa:MM35RIKEN_22170"/>
<evidence type="ECO:0000313" key="14">
    <source>
        <dbReference type="EMBL" id="BCK80025.1"/>
    </source>
</evidence>
<dbReference type="GO" id="GO:0000155">
    <property type="term" value="F:phosphorelay sensor kinase activity"/>
    <property type="evidence" value="ECO:0007669"/>
    <property type="project" value="InterPro"/>
</dbReference>
<evidence type="ECO:0000256" key="1">
    <source>
        <dbReference type="ARBA" id="ARBA00000085"/>
    </source>
</evidence>
<evidence type="ECO:0000256" key="10">
    <source>
        <dbReference type="SAM" id="Coils"/>
    </source>
</evidence>
<keyword evidence="6" id="KW-0418">Kinase</keyword>
<dbReference type="InterPro" id="IPR003661">
    <property type="entry name" value="HisK_dim/P_dom"/>
</dbReference>
<accession>A0A810Q0Q5</accession>
<feature type="domain" description="Response regulatory" evidence="13">
    <location>
        <begin position="608"/>
        <end position="729"/>
    </location>
</feature>
<dbReference type="InterPro" id="IPR036097">
    <property type="entry name" value="HisK_dim/P_sf"/>
</dbReference>
<dbReference type="RefSeq" id="WP_212821862.1">
    <property type="nucleotide sequence ID" value="NZ_AP023416.1"/>
</dbReference>
<keyword evidence="11" id="KW-0472">Membrane</keyword>
<name>A0A810Q0Q5_9FIRM</name>